<dbReference type="InterPro" id="IPR044788">
    <property type="entry name" value="X8_dom_prot"/>
</dbReference>
<keyword evidence="6" id="KW-1015">Disulfide bond</keyword>
<comment type="subcellular location">
    <subcellularLocation>
        <location evidence="1">Cell membrane</location>
        <topology evidence="1">Lipid-anchor</topology>
        <topology evidence="1">GPI-anchor</topology>
    </subcellularLocation>
</comment>
<keyword evidence="4 8" id="KW-0732">Signal</keyword>
<protein>
    <submittedName>
        <fullName evidence="10">Glucan endo-1,3-beta-glucosidase 13 isoform X2</fullName>
    </submittedName>
</protein>
<evidence type="ECO:0000256" key="7">
    <source>
        <dbReference type="ARBA" id="ARBA00023180"/>
    </source>
</evidence>
<keyword evidence="5" id="KW-0472">Membrane</keyword>
<evidence type="ECO:0000256" key="4">
    <source>
        <dbReference type="ARBA" id="ARBA00022729"/>
    </source>
</evidence>
<name>A0A3L6R0C1_PANMI</name>
<dbReference type="GO" id="GO:0009506">
    <property type="term" value="C:plasmodesma"/>
    <property type="evidence" value="ECO:0007669"/>
    <property type="project" value="UniProtKB-ARBA"/>
</dbReference>
<proteinExistence type="predicted"/>
<dbReference type="GO" id="GO:0005886">
    <property type="term" value="C:plasma membrane"/>
    <property type="evidence" value="ECO:0007669"/>
    <property type="project" value="UniProtKB-SubCell"/>
</dbReference>
<comment type="caution">
    <text evidence="10">The sequence shown here is derived from an EMBL/GenBank/DDBJ whole genome shotgun (WGS) entry which is preliminary data.</text>
</comment>
<dbReference type="STRING" id="4540.A0A3L6R0C1"/>
<organism evidence="10 11">
    <name type="scientific">Panicum miliaceum</name>
    <name type="common">Proso millet</name>
    <name type="synonym">Broomcorn millet</name>
    <dbReference type="NCBI Taxonomy" id="4540"/>
    <lineage>
        <taxon>Eukaryota</taxon>
        <taxon>Viridiplantae</taxon>
        <taxon>Streptophyta</taxon>
        <taxon>Embryophyta</taxon>
        <taxon>Tracheophyta</taxon>
        <taxon>Spermatophyta</taxon>
        <taxon>Magnoliopsida</taxon>
        <taxon>Liliopsida</taxon>
        <taxon>Poales</taxon>
        <taxon>Poaceae</taxon>
        <taxon>PACMAD clade</taxon>
        <taxon>Panicoideae</taxon>
        <taxon>Panicodae</taxon>
        <taxon>Paniceae</taxon>
        <taxon>Panicinae</taxon>
        <taxon>Panicum</taxon>
        <taxon>Panicum sect. Panicum</taxon>
    </lineage>
</organism>
<sequence length="101" mass="10722">MAGRIVLALPALIFLLLVANASETDLQNALNWACGPGNVDCSAIQPSQPCYQPDTLASHASYAFNSYYQQNGANVVACDFGGAGVRTTKDPIEFSQLLTIK</sequence>
<dbReference type="PANTHER" id="PTHR31044:SF52">
    <property type="entry name" value="OS01G0631500 PROTEIN"/>
    <property type="match status" value="1"/>
</dbReference>
<dbReference type="GO" id="GO:0098552">
    <property type="term" value="C:side of membrane"/>
    <property type="evidence" value="ECO:0007669"/>
    <property type="project" value="UniProtKB-KW"/>
</dbReference>
<gene>
    <name evidence="10" type="ORF">C2845_PM08G25000</name>
</gene>
<keyword evidence="3" id="KW-0449">Lipoprotein</keyword>
<dbReference type="Proteomes" id="UP000275267">
    <property type="component" value="Unassembled WGS sequence"/>
</dbReference>
<keyword evidence="11" id="KW-1185">Reference proteome</keyword>
<evidence type="ECO:0000256" key="6">
    <source>
        <dbReference type="ARBA" id="ARBA00023157"/>
    </source>
</evidence>
<dbReference type="FunFam" id="1.20.58.1040:FF:000001">
    <property type="entry name" value="Glucan endo-1,3-beta-glucosidase 4"/>
    <property type="match status" value="1"/>
</dbReference>
<keyword evidence="3" id="KW-0336">GPI-anchor</keyword>
<dbReference type="PANTHER" id="PTHR31044">
    <property type="entry name" value="BETA-1,3 GLUCANASE"/>
    <property type="match status" value="1"/>
</dbReference>
<dbReference type="Pfam" id="PF07983">
    <property type="entry name" value="X8"/>
    <property type="match status" value="1"/>
</dbReference>
<dbReference type="OrthoDB" id="421038at2759"/>
<dbReference type="InterPro" id="IPR012946">
    <property type="entry name" value="X8"/>
</dbReference>
<evidence type="ECO:0000256" key="2">
    <source>
        <dbReference type="ARBA" id="ARBA00022475"/>
    </source>
</evidence>
<evidence type="ECO:0000313" key="10">
    <source>
        <dbReference type="EMBL" id="RLM92650.1"/>
    </source>
</evidence>
<evidence type="ECO:0000256" key="8">
    <source>
        <dbReference type="SAM" id="SignalP"/>
    </source>
</evidence>
<feature type="domain" description="X8" evidence="9">
    <location>
        <begin position="17"/>
        <end position="97"/>
    </location>
</feature>
<evidence type="ECO:0000256" key="1">
    <source>
        <dbReference type="ARBA" id="ARBA00004609"/>
    </source>
</evidence>
<reference evidence="11" key="1">
    <citation type="journal article" date="2019" name="Nat. Commun.">
        <title>The genome of broomcorn millet.</title>
        <authorList>
            <person name="Zou C."/>
            <person name="Miki D."/>
            <person name="Li D."/>
            <person name="Tang Q."/>
            <person name="Xiao L."/>
            <person name="Rajput S."/>
            <person name="Deng P."/>
            <person name="Jia W."/>
            <person name="Huang R."/>
            <person name="Zhang M."/>
            <person name="Sun Y."/>
            <person name="Hu J."/>
            <person name="Fu X."/>
            <person name="Schnable P.S."/>
            <person name="Li F."/>
            <person name="Zhang H."/>
            <person name="Feng B."/>
            <person name="Zhu X."/>
            <person name="Liu R."/>
            <person name="Schnable J.C."/>
            <person name="Zhu J.-K."/>
            <person name="Zhang H."/>
        </authorList>
    </citation>
    <scope>NUCLEOTIDE SEQUENCE [LARGE SCALE GENOMIC DNA]</scope>
</reference>
<evidence type="ECO:0000259" key="9">
    <source>
        <dbReference type="SMART" id="SM00768"/>
    </source>
</evidence>
<evidence type="ECO:0000313" key="11">
    <source>
        <dbReference type="Proteomes" id="UP000275267"/>
    </source>
</evidence>
<dbReference type="SMART" id="SM00768">
    <property type="entry name" value="X8"/>
    <property type="match status" value="1"/>
</dbReference>
<keyword evidence="7" id="KW-0325">Glycoprotein</keyword>
<feature type="signal peptide" evidence="8">
    <location>
        <begin position="1"/>
        <end position="21"/>
    </location>
</feature>
<evidence type="ECO:0000256" key="5">
    <source>
        <dbReference type="ARBA" id="ARBA00023136"/>
    </source>
</evidence>
<keyword evidence="2" id="KW-1003">Cell membrane</keyword>
<dbReference type="Gene3D" id="1.20.58.1040">
    <property type="match status" value="1"/>
</dbReference>
<accession>A0A3L6R0C1</accession>
<evidence type="ECO:0000256" key="3">
    <source>
        <dbReference type="ARBA" id="ARBA00022622"/>
    </source>
</evidence>
<dbReference type="AlphaFoldDB" id="A0A3L6R0C1"/>
<dbReference type="EMBL" id="PQIB02000010">
    <property type="protein sequence ID" value="RLM92650.1"/>
    <property type="molecule type" value="Genomic_DNA"/>
</dbReference>
<feature type="chain" id="PRO_5018222505" evidence="8">
    <location>
        <begin position="22"/>
        <end position="101"/>
    </location>
</feature>